<gene>
    <name evidence="11" type="ORF">BWK73_16375</name>
</gene>
<accession>A0A1Y1QRJ6</accession>
<feature type="region of interest" description="Disordered" evidence="7">
    <location>
        <begin position="95"/>
        <end position="122"/>
    </location>
</feature>
<keyword evidence="5 8" id="KW-1133">Transmembrane helix</keyword>
<feature type="transmembrane region" description="Helical" evidence="8">
    <location>
        <begin position="274"/>
        <end position="296"/>
    </location>
</feature>
<dbReference type="Pfam" id="PF00924">
    <property type="entry name" value="MS_channel_2nd"/>
    <property type="match status" value="1"/>
</dbReference>
<evidence type="ECO:0000256" key="8">
    <source>
        <dbReference type="SAM" id="Phobius"/>
    </source>
</evidence>
<evidence type="ECO:0000313" key="12">
    <source>
        <dbReference type="Proteomes" id="UP000192491"/>
    </source>
</evidence>
<evidence type="ECO:0000259" key="9">
    <source>
        <dbReference type="Pfam" id="PF00924"/>
    </source>
</evidence>
<comment type="subcellular location">
    <subcellularLocation>
        <location evidence="1">Cell membrane</location>
        <topology evidence="1">Multi-pass membrane protein</topology>
    </subcellularLocation>
</comment>
<feature type="domain" description="Mechanosensitive ion channel MscS C-terminal" evidence="10">
    <location>
        <begin position="677"/>
        <end position="760"/>
    </location>
</feature>
<dbReference type="EMBL" id="MTEJ01000077">
    <property type="protein sequence ID" value="OQX11895.1"/>
    <property type="molecule type" value="Genomic_DNA"/>
</dbReference>
<feature type="transmembrane region" description="Helical" evidence="8">
    <location>
        <begin position="242"/>
        <end position="268"/>
    </location>
</feature>
<dbReference type="PANTHER" id="PTHR30347:SF1">
    <property type="entry name" value="MECHANOSENSITIVE CHANNEL MSCK"/>
    <property type="match status" value="1"/>
</dbReference>
<feature type="transmembrane region" description="Helical" evidence="8">
    <location>
        <begin position="411"/>
        <end position="430"/>
    </location>
</feature>
<evidence type="ECO:0000256" key="2">
    <source>
        <dbReference type="ARBA" id="ARBA00008017"/>
    </source>
</evidence>
<feature type="transmembrane region" description="Helical" evidence="8">
    <location>
        <begin position="202"/>
        <end position="221"/>
    </location>
</feature>
<keyword evidence="6 8" id="KW-0472">Membrane</keyword>
<dbReference type="InterPro" id="IPR010920">
    <property type="entry name" value="LSM_dom_sf"/>
</dbReference>
<dbReference type="PANTHER" id="PTHR30347">
    <property type="entry name" value="POTASSIUM CHANNEL RELATED"/>
    <property type="match status" value="1"/>
</dbReference>
<dbReference type="InterPro" id="IPR011014">
    <property type="entry name" value="MscS_channel_TM-2"/>
</dbReference>
<dbReference type="Gene3D" id="1.10.287.1260">
    <property type="match status" value="1"/>
</dbReference>
<feature type="transmembrane region" description="Helical" evidence="8">
    <location>
        <begin position="354"/>
        <end position="374"/>
    </location>
</feature>
<dbReference type="SUPFAM" id="SSF50182">
    <property type="entry name" value="Sm-like ribonucleoproteins"/>
    <property type="match status" value="1"/>
</dbReference>
<dbReference type="InterPro" id="IPR023408">
    <property type="entry name" value="MscS_beta-dom_sf"/>
</dbReference>
<evidence type="ECO:0000256" key="7">
    <source>
        <dbReference type="SAM" id="MobiDB-lite"/>
    </source>
</evidence>
<dbReference type="InterPro" id="IPR052702">
    <property type="entry name" value="MscS-like_channel"/>
</dbReference>
<protein>
    <recommendedName>
        <fullName evidence="13">Mechanosensitive ion channel protein MscS</fullName>
    </recommendedName>
</protein>
<dbReference type="SUPFAM" id="SSF82689">
    <property type="entry name" value="Mechanosensitive channel protein MscS (YggB), C-terminal domain"/>
    <property type="match status" value="1"/>
</dbReference>
<dbReference type="Gene3D" id="3.30.70.100">
    <property type="match status" value="1"/>
</dbReference>
<evidence type="ECO:0000313" key="11">
    <source>
        <dbReference type="EMBL" id="OQX11895.1"/>
    </source>
</evidence>
<name>A0A1Y1QRJ6_9GAMM</name>
<evidence type="ECO:0000256" key="1">
    <source>
        <dbReference type="ARBA" id="ARBA00004651"/>
    </source>
</evidence>
<dbReference type="InterPro" id="IPR006685">
    <property type="entry name" value="MscS_channel_2nd"/>
</dbReference>
<feature type="domain" description="Mechanosensitive ion channel MscS" evidence="9">
    <location>
        <begin position="602"/>
        <end position="667"/>
    </location>
</feature>
<dbReference type="SUPFAM" id="SSF82861">
    <property type="entry name" value="Mechanosensitive channel protein MscS (YggB), transmembrane region"/>
    <property type="match status" value="1"/>
</dbReference>
<proteinExistence type="inferred from homology"/>
<dbReference type="InterPro" id="IPR011066">
    <property type="entry name" value="MscS_channel_C_sf"/>
</dbReference>
<dbReference type="AlphaFoldDB" id="A0A1Y1QRJ6"/>
<dbReference type="GO" id="GO:0005886">
    <property type="term" value="C:plasma membrane"/>
    <property type="evidence" value="ECO:0007669"/>
    <property type="project" value="UniProtKB-SubCell"/>
</dbReference>
<organism evidence="11 12">
    <name type="scientific">Thiothrix lacustris</name>
    <dbReference type="NCBI Taxonomy" id="525917"/>
    <lineage>
        <taxon>Bacteria</taxon>
        <taxon>Pseudomonadati</taxon>
        <taxon>Pseudomonadota</taxon>
        <taxon>Gammaproteobacteria</taxon>
        <taxon>Thiotrichales</taxon>
        <taxon>Thiotrichaceae</taxon>
        <taxon>Thiothrix</taxon>
    </lineage>
</organism>
<dbReference type="GO" id="GO:0008381">
    <property type="term" value="F:mechanosensitive monoatomic ion channel activity"/>
    <property type="evidence" value="ECO:0007669"/>
    <property type="project" value="UniProtKB-ARBA"/>
</dbReference>
<keyword evidence="4 8" id="KW-0812">Transmembrane</keyword>
<feature type="transmembrane region" description="Helical" evidence="8">
    <location>
        <begin position="519"/>
        <end position="536"/>
    </location>
</feature>
<keyword evidence="3" id="KW-1003">Cell membrane</keyword>
<feature type="transmembrane region" description="Helical" evidence="8">
    <location>
        <begin position="557"/>
        <end position="580"/>
    </location>
</feature>
<dbReference type="InterPro" id="IPR049278">
    <property type="entry name" value="MS_channel_C"/>
</dbReference>
<evidence type="ECO:0000256" key="4">
    <source>
        <dbReference type="ARBA" id="ARBA00022692"/>
    </source>
</evidence>
<evidence type="ECO:0000256" key="6">
    <source>
        <dbReference type="ARBA" id="ARBA00023136"/>
    </source>
</evidence>
<evidence type="ECO:0000256" key="5">
    <source>
        <dbReference type="ARBA" id="ARBA00022989"/>
    </source>
</evidence>
<evidence type="ECO:0000256" key="3">
    <source>
        <dbReference type="ARBA" id="ARBA00022475"/>
    </source>
</evidence>
<sequence>MMQAIHTLLAHRYWAHLILLTLFALPLSAADNEFSIVYLDELSAELNTLETAFKQLKQQERLDISKLDSLTAPAANLEQIAKTCVAQQEQQQTQTQEAVDSLGAANTDEDAEVKRKRKELTEKKQQLDKTLSQCRLLNLRAATLLTDTRQSRQNLLKQQLLAPSASMLAYTEVLLLKPGIWQTEISSLLYTLSHLPLNKTNVWMALAYGLAGLVTGLFWSIHKRREYREALPPIHATSPTLAAVWISLLRFSPYTLFAGLAALSLYFAPPGVPLVLQLMQALLLFGVSYGILHSLLRRAGQIEGVAPATQQMAKKLNFWAQLLIITALIGTIFHSPLVDSALQASTDPSNTVGLLRIVLGTVIGFSLARLIWLMSNHFSLIQRTHLHWAAVGVLLMAIGSLWLGYRNFSVFLFTGVFGTLFLLLAAWLLLKIPAEIFDGLDVGRTPWQQRLRQQLGLRTNQIVPGLLWLRLANMLIISGGLLILLLRLWGMPEQNFTLLLTQLANGIQIGGFTLEPLRIVGGLLIVGLLVSLTDVLKKNLADSWLRRTTLSRGAREAITTVSGYAGILFAILMGLSVAGIQFENLAIIAGALSVGIGFGLQNIVNNFVSGLILLFERPIRRGDWITVGSAEGYVRDISIRSTTIQTFDRSDIIVPNSQIISGQVTNMMLNDNFGRVIIPINVAYGVDTERVVAILQEAANAHPLVLKDRSDMKINVFFRSFSDNALNFELRCFIRDIETKLRVTSDLNSAIDKALRQQEILMPFVRNEPYTWSGKTVKPEDLS</sequence>
<evidence type="ECO:0008006" key="13">
    <source>
        <dbReference type="Google" id="ProtNLM"/>
    </source>
</evidence>
<dbReference type="Gene3D" id="2.30.30.60">
    <property type="match status" value="1"/>
</dbReference>
<feature type="transmembrane region" description="Helical" evidence="8">
    <location>
        <begin position="386"/>
        <end position="405"/>
    </location>
</feature>
<feature type="transmembrane region" description="Helical" evidence="8">
    <location>
        <begin position="586"/>
        <end position="615"/>
    </location>
</feature>
<dbReference type="Pfam" id="PF21082">
    <property type="entry name" value="MS_channel_3rd"/>
    <property type="match status" value="1"/>
</dbReference>
<reference evidence="11 12" key="1">
    <citation type="submission" date="2017-01" db="EMBL/GenBank/DDBJ databases">
        <title>Novel large sulfur bacteria in the metagenomes of groundwater-fed chemosynthetic microbial mats in the Lake Huron basin.</title>
        <authorList>
            <person name="Sharrar A.M."/>
            <person name="Flood B.E."/>
            <person name="Bailey J.V."/>
            <person name="Jones D.S."/>
            <person name="Biddanda B."/>
            <person name="Ruberg S.A."/>
            <person name="Marcus D.N."/>
            <person name="Dick G.J."/>
        </authorList>
    </citation>
    <scope>NUCLEOTIDE SEQUENCE [LARGE SCALE GENOMIC DNA]</scope>
    <source>
        <strain evidence="11">A8</strain>
    </source>
</reference>
<feature type="transmembrane region" description="Helical" evidence="8">
    <location>
        <begin position="467"/>
        <end position="489"/>
    </location>
</feature>
<comment type="caution">
    <text evidence="11">The sequence shown here is derived from an EMBL/GenBank/DDBJ whole genome shotgun (WGS) entry which is preliminary data.</text>
</comment>
<evidence type="ECO:0000259" key="10">
    <source>
        <dbReference type="Pfam" id="PF21082"/>
    </source>
</evidence>
<comment type="similarity">
    <text evidence="2">Belongs to the MscS (TC 1.A.23) family.</text>
</comment>
<dbReference type="Proteomes" id="UP000192491">
    <property type="component" value="Unassembled WGS sequence"/>
</dbReference>
<feature type="transmembrane region" description="Helical" evidence="8">
    <location>
        <begin position="316"/>
        <end position="334"/>
    </location>
</feature>